<dbReference type="InterPro" id="IPR032534">
    <property type="entry name" value="EcxA_zinc-bd"/>
</dbReference>
<dbReference type="InterPro" id="IPR024079">
    <property type="entry name" value="MetalloPept_cat_dom_sf"/>
</dbReference>
<evidence type="ECO:0000259" key="2">
    <source>
        <dbReference type="Pfam" id="PF17148"/>
    </source>
</evidence>
<dbReference type="PANTHER" id="PTHR38478">
    <property type="entry name" value="PEPTIDASE M1A AND M12B"/>
    <property type="match status" value="1"/>
</dbReference>
<evidence type="ECO:0000259" key="1">
    <source>
        <dbReference type="Pfam" id="PF16313"/>
    </source>
</evidence>
<organism evidence="4 5">
    <name type="scientific">Psychroflexus gondwanensis ACAM 44</name>
    <dbReference type="NCBI Taxonomy" id="1189619"/>
    <lineage>
        <taxon>Bacteria</taxon>
        <taxon>Pseudomonadati</taxon>
        <taxon>Bacteroidota</taxon>
        <taxon>Flavobacteriia</taxon>
        <taxon>Flavobacteriales</taxon>
        <taxon>Flavobacteriaceae</taxon>
        <taxon>Psychroflexus</taxon>
    </lineage>
</organism>
<evidence type="ECO:0000313" key="4">
    <source>
        <dbReference type="EMBL" id="EMY79934.1"/>
    </source>
</evidence>
<gene>
    <name evidence="4" type="ORF">pgond44_14413</name>
</gene>
<proteinExistence type="predicted"/>
<feature type="domain" description="DUF5117" evidence="2">
    <location>
        <begin position="82"/>
        <end position="268"/>
    </location>
</feature>
<accession>N1WS36</accession>
<feature type="domain" description="EcxA zinc-binding" evidence="1">
    <location>
        <begin position="402"/>
        <end position="699"/>
    </location>
</feature>
<name>N1WS36_9FLAO</name>
<dbReference type="CDD" id="cd04276">
    <property type="entry name" value="ZnMc_MMP_like_2"/>
    <property type="match status" value="1"/>
</dbReference>
<dbReference type="PANTHER" id="PTHR38478:SF1">
    <property type="entry name" value="ZINC DEPENDENT METALLOPROTEASE DOMAIN LIPOPROTEIN"/>
    <property type="match status" value="1"/>
</dbReference>
<evidence type="ECO:0000259" key="3">
    <source>
        <dbReference type="Pfam" id="PF17162"/>
    </source>
</evidence>
<dbReference type="Proteomes" id="UP000012317">
    <property type="component" value="Unassembled WGS sequence"/>
</dbReference>
<dbReference type="GO" id="GO:0008237">
    <property type="term" value="F:metallopeptidase activity"/>
    <property type="evidence" value="ECO:0007669"/>
    <property type="project" value="InterPro"/>
</dbReference>
<dbReference type="STRING" id="1189619.pgond44_14413"/>
<dbReference type="eggNOG" id="COG5549">
    <property type="taxonomic scope" value="Bacteria"/>
</dbReference>
<dbReference type="SUPFAM" id="SSF55486">
    <property type="entry name" value="Metalloproteases ('zincins'), catalytic domain"/>
    <property type="match status" value="1"/>
</dbReference>
<protein>
    <submittedName>
        <fullName evidence="4">Zinc-dependent metallopeptidase</fullName>
    </submittedName>
</protein>
<dbReference type="InterPro" id="IPR034032">
    <property type="entry name" value="Zn_MMP-like_bac"/>
</dbReference>
<dbReference type="RefSeq" id="WP_003444837.1">
    <property type="nucleotide sequence ID" value="NZ_APLF01000025.1"/>
</dbReference>
<dbReference type="PATRIC" id="fig|1189619.4.peg.2980"/>
<dbReference type="InterPro" id="IPR033428">
    <property type="entry name" value="DUF5118"/>
</dbReference>
<evidence type="ECO:0000313" key="5">
    <source>
        <dbReference type="Proteomes" id="UP000012317"/>
    </source>
</evidence>
<reference evidence="4 5" key="1">
    <citation type="journal article" date="2014" name="Genome Biol. Evol.">
        <title>Extensive gene acquisition in the extremely psychrophilic bacterial species Psychroflexus torquis and the link to sea-ice ecosystem specialism.</title>
        <authorList>
            <person name="Feng S."/>
            <person name="Powell S.M."/>
            <person name="Wilson R."/>
            <person name="Bowman J.P."/>
        </authorList>
    </citation>
    <scope>NUCLEOTIDE SEQUENCE [LARGE SCALE GENOMIC DNA]</scope>
    <source>
        <strain evidence="4 5">ACAM 44</strain>
    </source>
</reference>
<keyword evidence="5" id="KW-1185">Reference proteome</keyword>
<comment type="caution">
    <text evidence="4">The sequence shown here is derived from an EMBL/GenBank/DDBJ whole genome shotgun (WGS) entry which is preliminary data.</text>
</comment>
<dbReference type="Pfam" id="PF17148">
    <property type="entry name" value="DUF5117"/>
    <property type="match status" value="1"/>
</dbReference>
<dbReference type="EMBL" id="APLF01000025">
    <property type="protein sequence ID" value="EMY79934.1"/>
    <property type="molecule type" value="Genomic_DNA"/>
</dbReference>
<dbReference type="Pfam" id="PF16313">
    <property type="entry name" value="DUF4953"/>
    <property type="match status" value="1"/>
</dbReference>
<dbReference type="Pfam" id="PF17162">
    <property type="entry name" value="DUF5118"/>
    <property type="match status" value="1"/>
</dbReference>
<dbReference type="InterPro" id="IPR033413">
    <property type="entry name" value="DUF5117"/>
</dbReference>
<dbReference type="AlphaFoldDB" id="N1WS36"/>
<feature type="domain" description="DUF5118" evidence="3">
    <location>
        <begin position="32"/>
        <end position="70"/>
    </location>
</feature>
<sequence>MKYLLLIVFGLSLQLGVAQDKPIKNLDSILNTMPKSEGLLTTYFDGDDLYLKFPKEVLEKDLLMVTRLKQLPSNYSAYRNAGSKTSEQLIHLVKVGKSIDLIQVSTTNVADEDDPIRLSVAQNNLNPILATFPIKSEEGEDIVIEASSFFNSDSPSFNIIPDGLKKEYKMGKADDKRSRINSAKSFPKNTEITHTLTFPTDNPPRGNSTNTFTFQVNHSIIALPEDLMQVRYEDPRVGWFGLGKYNYSSDALKSDEVRLIRRWRLEPKNKKAYARGKLSEPVKPIVYYLDPATPEKWRPYFIKGIEDWNSAFEKAGFKNAIQAKIAPTAEENPDFSPEDVRFSTVRYVASTTRNAVGPSVSDPRTGEIIESDIIWYHNHLKSYRNRYLLETGAANPKARTLDTPEEEIGEMMRRVISHEIGHALGLPHNMKASSAYPVESLRSGSFTQENGIATTIMDYARYNYIAQPGDENIRFVRQLGPYDDYAIEWGYRYFPNSSAEEDQKILKSFVDERSTDPTYMFGGRGNDPDAQTEDIGDNSVQASTYGLSNLKIVAENLDQWTTTSGQSYEDLEELYGEMLGVYRRYVYHVASVVGGVHETLLTKGQPGEPYQVVDKAKQIKALDFLNENVWTPQYWLMDNALVSKFSKSGKLENLISLNKGVLNRLMDADRLNLMWDTNSSLLGNGLSPQELLDRLAEDLVYGRTAPGQVERELQKYFAHQLKELMSDDGLALELKGKSLALQNELKSFAKSKKESENKTLNAHYAYILDVLEEENKDSK</sequence>
<dbReference type="Gene3D" id="3.40.390.10">
    <property type="entry name" value="Collagenase (Catalytic Domain)"/>
    <property type="match status" value="1"/>
</dbReference>